<dbReference type="InterPro" id="IPR049492">
    <property type="entry name" value="BD-FAE-like_dom"/>
</dbReference>
<dbReference type="InterPro" id="IPR050300">
    <property type="entry name" value="GDXG_lipolytic_enzyme"/>
</dbReference>
<dbReference type="AlphaFoldDB" id="A0A0D1JGC8"/>
<evidence type="ECO:0000313" key="3">
    <source>
        <dbReference type="EMBL" id="KIT95064.1"/>
    </source>
</evidence>
<gene>
    <name evidence="3" type="ORF">QU38_14185</name>
</gene>
<dbReference type="SUPFAM" id="SSF53474">
    <property type="entry name" value="alpha/beta-Hydrolases"/>
    <property type="match status" value="1"/>
</dbReference>
<protein>
    <submittedName>
        <fullName evidence="4">Alpha/beta hydrolase</fullName>
    </submittedName>
</protein>
<dbReference type="Proteomes" id="UP000032274">
    <property type="component" value="Unassembled WGS sequence"/>
</dbReference>
<dbReference type="EMBL" id="JXIG01000630">
    <property type="protein sequence ID" value="KIT95064.1"/>
    <property type="molecule type" value="Genomic_DNA"/>
</dbReference>
<name>A0A0D1JGC8_STAAU</name>
<dbReference type="PANTHER" id="PTHR48081">
    <property type="entry name" value="AB HYDROLASE SUPERFAMILY PROTEIN C4A8.06C"/>
    <property type="match status" value="1"/>
</dbReference>
<accession>A0A0D1JGC8</accession>
<proteinExistence type="predicted"/>
<evidence type="ECO:0000259" key="2">
    <source>
        <dbReference type="Pfam" id="PF20434"/>
    </source>
</evidence>
<dbReference type="PANTHER" id="PTHR48081:SF3">
    <property type="entry name" value="ALPHA_BETA HYDROLASE FOLD-3 DOMAIN-CONTAINING PROTEIN"/>
    <property type="match status" value="1"/>
</dbReference>
<dbReference type="Gene3D" id="3.40.50.1820">
    <property type="entry name" value="alpha/beta hydrolase"/>
    <property type="match status" value="1"/>
</dbReference>
<keyword evidence="1 4" id="KW-0378">Hydrolase</keyword>
<reference evidence="4" key="2">
    <citation type="submission" date="2016-11" db="EMBL/GenBank/DDBJ databases">
        <authorList>
            <person name="Jaros S."/>
            <person name="Januszkiewicz K."/>
            <person name="Wedrychowicz H."/>
        </authorList>
    </citation>
    <scope>NUCLEOTIDE SEQUENCE</scope>
    <source>
        <strain evidence="4">3711</strain>
    </source>
</reference>
<organism evidence="4">
    <name type="scientific">Staphylococcus aureus</name>
    <dbReference type="NCBI Taxonomy" id="1280"/>
    <lineage>
        <taxon>Bacteria</taxon>
        <taxon>Bacillati</taxon>
        <taxon>Bacillota</taxon>
        <taxon>Bacilli</taxon>
        <taxon>Bacillales</taxon>
        <taxon>Staphylococcaceae</taxon>
        <taxon>Staphylococcus</taxon>
    </lineage>
</organism>
<dbReference type="RefSeq" id="WP_000136028.1">
    <property type="nucleotide sequence ID" value="NZ_CBCSBC010000008.1"/>
</dbReference>
<dbReference type="GO" id="GO:0016787">
    <property type="term" value="F:hydrolase activity"/>
    <property type="evidence" value="ECO:0007669"/>
    <property type="project" value="UniProtKB-KW"/>
</dbReference>
<dbReference type="FunFam" id="3.40.50.1820:FF:000353">
    <property type="entry name" value="Alpha/beta hydrolase"/>
    <property type="match status" value="1"/>
</dbReference>
<feature type="domain" description="BD-FAE-like" evidence="2">
    <location>
        <begin position="24"/>
        <end position="233"/>
    </location>
</feature>
<reference evidence="3 5" key="1">
    <citation type="submission" date="2015-01" db="EMBL/GenBank/DDBJ databases">
        <title>Characterization of Swiss Staphylococcus aureus strains involved in food poisoning.</title>
        <authorList>
            <person name="Crovadore J."/>
            <person name="Chablais R."/>
            <person name="Tonacini J."/>
            <person name="Schnyder B."/>
            <person name="Lefort F."/>
        </authorList>
    </citation>
    <scope>NUCLEOTIDE SEQUENCE [LARGE SCALE GENOMIC DNA]</scope>
    <source>
        <strain evidence="3 5">SA-120</strain>
    </source>
</reference>
<evidence type="ECO:0000256" key="1">
    <source>
        <dbReference type="ARBA" id="ARBA00022801"/>
    </source>
</evidence>
<sequence>MTEIKDKVITKDAFELPYTIIKAKNQPTKGAIVYIHGGGLMFGKANDLSPQYIDILTEHYDLIQLSYRLLPEVSLDCIIEDVYASFDAIQSQYSNCPIFTFGRSSGAYLSLLIARDRDIDGVIDFYGYSRINTEPFKTTNSYYAKIAQSVNETMIAQLTSPTPVVQDQIAQRFLIYVYARGTGKWINMINIADYTDSKYNISPNELKTLPPVFVAHCNGDYDVPVEESEHIMNHVPHSTFERVNKNEHDFDRRPNDEAITIYRKVVDFLNAITMV</sequence>
<dbReference type="EMBL" id="LT671578">
    <property type="protein sequence ID" value="SIO73070.1"/>
    <property type="molecule type" value="Genomic_DNA"/>
</dbReference>
<dbReference type="Pfam" id="PF20434">
    <property type="entry name" value="BD-FAE"/>
    <property type="match status" value="1"/>
</dbReference>
<dbReference type="PATRIC" id="fig|46170.142.peg.2773"/>
<dbReference type="InterPro" id="IPR029058">
    <property type="entry name" value="AB_hydrolase_fold"/>
</dbReference>
<reference evidence="4" key="3">
    <citation type="journal article" date="2017" name="Sci. Rep.">
        <title>Identification of LukPQ, a novel, equid-adapted leukocidin of Staphylococcus aureus.</title>
        <authorList>
            <person name="Koop G."/>
            <person name="Vrieling M."/>
            <person name="Storisteanu D.M."/>
            <person name="Lok L.S."/>
            <person name="Monie T."/>
            <person name="van Wigcheren G."/>
            <person name="Raisen C."/>
            <person name="Ba X."/>
            <person name="Gleadall N."/>
            <person name="Hadjirin N."/>
            <person name="Timmerman A.J."/>
            <person name="Wagenaar J.A."/>
            <person name="Klunder H.M."/>
            <person name="Fitzgerald J.R."/>
            <person name="Zadoks R."/>
            <person name="Paterson G.K."/>
            <person name="Torres C."/>
            <person name="Waller A.S."/>
            <person name="Loeffler A."/>
            <person name="Loncaric I."/>
            <person name="Hoet A.E."/>
            <person name="Bergstrom K."/>
            <person name="De Martino L."/>
            <person name="Pomba C."/>
            <person name="de Lencastre H."/>
            <person name="Ben Slama K."/>
            <person name="Gharsa H."/>
            <person name="Richardson E.J."/>
            <person name="Chilvers E.R."/>
            <person name="de Haas C."/>
            <person name="van Kessel K."/>
            <person name="van Strijp J.A."/>
            <person name="Harrison E.M."/>
            <person name="Holmes M.A."/>
        </authorList>
    </citation>
    <scope>NUCLEOTIDE SEQUENCE</scope>
    <source>
        <strain evidence="4">3711</strain>
    </source>
</reference>
<evidence type="ECO:0000313" key="5">
    <source>
        <dbReference type="Proteomes" id="UP000032274"/>
    </source>
</evidence>
<evidence type="ECO:0000313" key="4">
    <source>
        <dbReference type="EMBL" id="SIO73070.1"/>
    </source>
</evidence>